<proteinExistence type="predicted"/>
<feature type="region of interest" description="Disordered" evidence="1">
    <location>
        <begin position="1"/>
        <end position="52"/>
    </location>
</feature>
<reference evidence="2 3" key="1">
    <citation type="submission" date="2016-06" db="EMBL/GenBank/DDBJ databases">
        <title>Evolution of pathogenesis and genome organization in the Tremellales.</title>
        <authorList>
            <person name="Cuomo C."/>
            <person name="Litvintseva A."/>
            <person name="Heitman J."/>
            <person name="Chen Y."/>
            <person name="Sun S."/>
            <person name="Springer D."/>
            <person name="Dromer F."/>
            <person name="Young S."/>
            <person name="Zeng Q."/>
            <person name="Chapman S."/>
            <person name="Gujja S."/>
            <person name="Saif S."/>
            <person name="Birren B."/>
        </authorList>
    </citation>
    <scope>NUCLEOTIDE SEQUENCE [LARGE SCALE GENOMIC DNA]</scope>
    <source>
        <strain evidence="2 3">ATCC 28783</strain>
    </source>
</reference>
<organism evidence="2 3">
    <name type="scientific">Tremella mesenterica</name>
    <name type="common">Jelly fungus</name>
    <dbReference type="NCBI Taxonomy" id="5217"/>
    <lineage>
        <taxon>Eukaryota</taxon>
        <taxon>Fungi</taxon>
        <taxon>Dikarya</taxon>
        <taxon>Basidiomycota</taxon>
        <taxon>Agaricomycotina</taxon>
        <taxon>Tremellomycetes</taxon>
        <taxon>Tremellales</taxon>
        <taxon>Tremellaceae</taxon>
        <taxon>Tremella</taxon>
    </lineage>
</organism>
<evidence type="ECO:0000313" key="2">
    <source>
        <dbReference type="EMBL" id="RXK36021.1"/>
    </source>
</evidence>
<protein>
    <submittedName>
        <fullName evidence="2">Uncharacterized protein</fullName>
    </submittedName>
</protein>
<evidence type="ECO:0000256" key="1">
    <source>
        <dbReference type="SAM" id="MobiDB-lite"/>
    </source>
</evidence>
<gene>
    <name evidence="2" type="ORF">M231_06735</name>
</gene>
<comment type="caution">
    <text evidence="2">The sequence shown here is derived from an EMBL/GenBank/DDBJ whole genome shotgun (WGS) entry which is preliminary data.</text>
</comment>
<evidence type="ECO:0000313" key="3">
    <source>
        <dbReference type="Proteomes" id="UP000289152"/>
    </source>
</evidence>
<dbReference type="EMBL" id="SDIL01000112">
    <property type="protein sequence ID" value="RXK36021.1"/>
    <property type="molecule type" value="Genomic_DNA"/>
</dbReference>
<feature type="region of interest" description="Disordered" evidence="1">
    <location>
        <begin position="76"/>
        <end position="139"/>
    </location>
</feature>
<dbReference type="AlphaFoldDB" id="A0A4Q1BG25"/>
<dbReference type="Proteomes" id="UP000289152">
    <property type="component" value="Unassembled WGS sequence"/>
</dbReference>
<feature type="compositionally biased region" description="Polar residues" evidence="1">
    <location>
        <begin position="129"/>
        <end position="139"/>
    </location>
</feature>
<sequence>MSPGPSHSGLAVEGGWSSDRSQNVHGDGRSEIESGTTGIEVHSQSGSPTKLHRISQIVIPPASPLDLVAYAASVTNASKSSAGPKAPRPLHNPLVTSTSTQTSPSTPSMPRDPSAALRMVNRPPWQPIVPNSATPDRSS</sequence>
<accession>A0A4Q1BG25</accession>
<feature type="compositionally biased region" description="Polar residues" evidence="1">
    <location>
        <begin position="33"/>
        <end position="48"/>
    </location>
</feature>
<dbReference type="InParanoid" id="A0A4Q1BG25"/>
<name>A0A4Q1BG25_TREME</name>
<feature type="compositionally biased region" description="Low complexity" evidence="1">
    <location>
        <begin position="96"/>
        <end position="108"/>
    </location>
</feature>
<keyword evidence="3" id="KW-1185">Reference proteome</keyword>